<dbReference type="AlphaFoldDB" id="A0AAI9YNG3"/>
<dbReference type="GeneID" id="85344459"/>
<name>A0AAI9YNG3_9PEZI</name>
<keyword evidence="4" id="KW-1185">Reference proteome</keyword>
<protein>
    <submittedName>
        <fullName evidence="3">Uncharacterized protein</fullName>
    </submittedName>
</protein>
<keyword evidence="2" id="KW-0732">Signal</keyword>
<reference evidence="3 4" key="1">
    <citation type="submission" date="2016-10" db="EMBL/GenBank/DDBJ databases">
        <title>The genome sequence of Colletotrichum fioriniae PJ7.</title>
        <authorList>
            <person name="Baroncelli R."/>
        </authorList>
    </citation>
    <scope>NUCLEOTIDE SEQUENCE [LARGE SCALE GENOMIC DNA]</scope>
    <source>
        <strain evidence="3 4">IMI 309622</strain>
    </source>
</reference>
<proteinExistence type="predicted"/>
<evidence type="ECO:0000256" key="2">
    <source>
        <dbReference type="SAM" id="SignalP"/>
    </source>
</evidence>
<evidence type="ECO:0000313" key="3">
    <source>
        <dbReference type="EMBL" id="KAK1517215.1"/>
    </source>
</evidence>
<feature type="region of interest" description="Disordered" evidence="1">
    <location>
        <begin position="264"/>
        <end position="313"/>
    </location>
</feature>
<organism evidence="3 4">
    <name type="scientific">Colletotrichum costaricense</name>
    <dbReference type="NCBI Taxonomy" id="1209916"/>
    <lineage>
        <taxon>Eukaryota</taxon>
        <taxon>Fungi</taxon>
        <taxon>Dikarya</taxon>
        <taxon>Ascomycota</taxon>
        <taxon>Pezizomycotina</taxon>
        <taxon>Sordariomycetes</taxon>
        <taxon>Hypocreomycetidae</taxon>
        <taxon>Glomerellales</taxon>
        <taxon>Glomerellaceae</taxon>
        <taxon>Colletotrichum</taxon>
        <taxon>Colletotrichum acutatum species complex</taxon>
    </lineage>
</organism>
<dbReference type="Proteomes" id="UP001240678">
    <property type="component" value="Unassembled WGS sequence"/>
</dbReference>
<feature type="compositionally biased region" description="Basic and acidic residues" evidence="1">
    <location>
        <begin position="46"/>
        <end position="70"/>
    </location>
</feature>
<dbReference type="RefSeq" id="XP_060308960.1">
    <property type="nucleotide sequence ID" value="XM_060460912.1"/>
</dbReference>
<feature type="signal peptide" evidence="2">
    <location>
        <begin position="1"/>
        <end position="33"/>
    </location>
</feature>
<dbReference type="EMBL" id="MOOE01000015">
    <property type="protein sequence ID" value="KAK1517215.1"/>
    <property type="molecule type" value="Genomic_DNA"/>
</dbReference>
<comment type="caution">
    <text evidence="3">The sequence shown here is derived from an EMBL/GenBank/DDBJ whole genome shotgun (WGS) entry which is preliminary data.</text>
</comment>
<feature type="compositionally biased region" description="Acidic residues" evidence="1">
    <location>
        <begin position="276"/>
        <end position="313"/>
    </location>
</feature>
<feature type="region of interest" description="Disordered" evidence="1">
    <location>
        <begin position="41"/>
        <end position="70"/>
    </location>
</feature>
<accession>A0AAI9YNG3</accession>
<gene>
    <name evidence="3" type="ORF">CCOS01_12764</name>
</gene>
<sequence>MAQVFTAVMRGVVAMAQLAWVVMVVMGPTVSRAQVFTGMSPVKTEATQRHGREDQGHISRRDGARNDHQGNRTYCHLLSPGVPLGREAPIGLFQAEKSCDEDENNGITSAEYAPPYKRRAVAVAAGSLSHFFIETEGLSRVQGLYNSNPTRLHRLRTRYPLVQPTVLPPPGPGGRAIAEFLSKHGTPTIQSKVAEPGSRVRDFIKSGDQQDIENRKHVLFYEKPPTARELRAWAEWDKNLPIMQAKFEEWEQLATVRRPRRISQRHTSFPFPDLPSELESDGDAETESDIEMEDVTEEDSEAASEDEDEGVQG</sequence>
<evidence type="ECO:0000313" key="4">
    <source>
        <dbReference type="Proteomes" id="UP001240678"/>
    </source>
</evidence>
<evidence type="ECO:0000256" key="1">
    <source>
        <dbReference type="SAM" id="MobiDB-lite"/>
    </source>
</evidence>
<feature type="chain" id="PRO_5042470994" evidence="2">
    <location>
        <begin position="34"/>
        <end position="313"/>
    </location>
</feature>